<reference evidence="2" key="1">
    <citation type="submission" date="2022-11" db="UniProtKB">
        <authorList>
            <consortium name="WormBaseParasite"/>
        </authorList>
    </citation>
    <scope>IDENTIFICATION</scope>
</reference>
<sequence length="279" mass="31744">MMFKEVNEDENYVFIQTASVSIYNGRIYGYINGTIMDKNNNFCISGDQSVESMTMGKVTYSSSDQKTCCSEIEYVEIPDVYDLTSTDLTALLIEYPGKYDFRYGPLKPDGCEEYNQNCSLTFPPEDFQIEFWSYIWLFEDMNVGELIRRNGQFFKNDNSVYSPEDPCWTNSDDMILKNDGSSGRYDATFCCVNFVKLPSEKVSSTTELAVETMSPSTNTKSVATTFSHDNFTTPSMTPTTPTTEILPTSAISVYAVNWFLFLKKMTKHVNPVEKENENS</sequence>
<evidence type="ECO:0000313" key="1">
    <source>
        <dbReference type="Proteomes" id="UP000887579"/>
    </source>
</evidence>
<dbReference type="WBParaSite" id="ES5_v2.g10701.t1">
    <property type="protein sequence ID" value="ES5_v2.g10701.t1"/>
    <property type="gene ID" value="ES5_v2.g10701"/>
</dbReference>
<dbReference type="Proteomes" id="UP000887579">
    <property type="component" value="Unplaced"/>
</dbReference>
<accession>A0AC34F120</accession>
<protein>
    <submittedName>
        <fullName evidence="2">Uncharacterized protein</fullName>
    </submittedName>
</protein>
<name>A0AC34F120_9BILA</name>
<proteinExistence type="predicted"/>
<evidence type="ECO:0000313" key="2">
    <source>
        <dbReference type="WBParaSite" id="ES5_v2.g10701.t1"/>
    </source>
</evidence>
<organism evidence="1 2">
    <name type="scientific">Panagrolaimus sp. ES5</name>
    <dbReference type="NCBI Taxonomy" id="591445"/>
    <lineage>
        <taxon>Eukaryota</taxon>
        <taxon>Metazoa</taxon>
        <taxon>Ecdysozoa</taxon>
        <taxon>Nematoda</taxon>
        <taxon>Chromadorea</taxon>
        <taxon>Rhabditida</taxon>
        <taxon>Tylenchina</taxon>
        <taxon>Panagrolaimomorpha</taxon>
        <taxon>Panagrolaimoidea</taxon>
        <taxon>Panagrolaimidae</taxon>
        <taxon>Panagrolaimus</taxon>
    </lineage>
</organism>